<evidence type="ECO:0000259" key="6">
    <source>
        <dbReference type="PROSITE" id="PS50977"/>
    </source>
</evidence>
<dbReference type="InterPro" id="IPR036271">
    <property type="entry name" value="Tet_transcr_reg_TetR-rel_C_sf"/>
</dbReference>
<accession>A0A7D4A8C1</accession>
<dbReference type="PANTHER" id="PTHR30055:SF151">
    <property type="entry name" value="TRANSCRIPTIONAL REGULATORY PROTEIN"/>
    <property type="match status" value="1"/>
</dbReference>
<dbReference type="GO" id="GO:0000976">
    <property type="term" value="F:transcription cis-regulatory region binding"/>
    <property type="evidence" value="ECO:0007669"/>
    <property type="project" value="TreeGrafter"/>
</dbReference>
<dbReference type="InterPro" id="IPR050109">
    <property type="entry name" value="HTH-type_TetR-like_transc_reg"/>
</dbReference>
<dbReference type="PROSITE" id="PS50977">
    <property type="entry name" value="HTH_TETR_2"/>
    <property type="match status" value="1"/>
</dbReference>
<dbReference type="EMBL" id="CP053892">
    <property type="protein sequence ID" value="QKG27524.1"/>
    <property type="molecule type" value="Genomic_DNA"/>
</dbReference>
<keyword evidence="3 5" id="KW-0238">DNA-binding</keyword>
<dbReference type="RefSeq" id="WP_173100782.1">
    <property type="nucleotide sequence ID" value="NZ_CP053892.1"/>
</dbReference>
<dbReference type="Gene3D" id="1.10.357.10">
    <property type="entry name" value="Tetracycline Repressor, domain 2"/>
    <property type="match status" value="1"/>
</dbReference>
<keyword evidence="1" id="KW-0678">Repressor</keyword>
<evidence type="ECO:0000256" key="5">
    <source>
        <dbReference type="PROSITE-ProRule" id="PRU00335"/>
    </source>
</evidence>
<gene>
    <name evidence="7" type="ORF">ACTIVE_9179</name>
</gene>
<dbReference type="InterPro" id="IPR009057">
    <property type="entry name" value="Homeodomain-like_sf"/>
</dbReference>
<keyword evidence="2" id="KW-0805">Transcription regulation</keyword>
<dbReference type="InterPro" id="IPR004111">
    <property type="entry name" value="Repressor_TetR_C"/>
</dbReference>
<dbReference type="InterPro" id="IPR001647">
    <property type="entry name" value="HTH_TetR"/>
</dbReference>
<dbReference type="PANTHER" id="PTHR30055">
    <property type="entry name" value="HTH-TYPE TRANSCRIPTIONAL REGULATOR RUTR"/>
    <property type="match status" value="1"/>
</dbReference>
<evidence type="ECO:0000313" key="7">
    <source>
        <dbReference type="EMBL" id="QKG27524.1"/>
    </source>
</evidence>
<evidence type="ECO:0000313" key="8">
    <source>
        <dbReference type="Proteomes" id="UP000501240"/>
    </source>
</evidence>
<evidence type="ECO:0000256" key="3">
    <source>
        <dbReference type="ARBA" id="ARBA00023125"/>
    </source>
</evidence>
<protein>
    <submittedName>
        <fullName evidence="7">TetR family transcriptional regulator</fullName>
    </submittedName>
</protein>
<dbReference type="Pfam" id="PF00440">
    <property type="entry name" value="TetR_N"/>
    <property type="match status" value="1"/>
</dbReference>
<feature type="DNA-binding region" description="H-T-H motif" evidence="5">
    <location>
        <begin position="41"/>
        <end position="60"/>
    </location>
</feature>
<sequence>MTESVWLRENRARREAPPLSRERIVAEAVALLDEEGADRLTMRRLAERLDTGSTTLYWHVKTKDDVLDLALDTIFGEVAVPSGGARGWRADVAALVHGWRAAMLRHPWSVAVLGRPLLGPNVLARTEFLHSALAGAGLTGPDLVAAAYGLANFVIGSALMQVASGGADEARAAADGLLARERDRYPSLAEHGHLSGHDWDDAFTRGLDCLLDGIARRL</sequence>
<feature type="domain" description="HTH tetR-type" evidence="6">
    <location>
        <begin position="18"/>
        <end position="78"/>
    </location>
</feature>
<dbReference type="SUPFAM" id="SSF48498">
    <property type="entry name" value="Tetracyclin repressor-like, C-terminal domain"/>
    <property type="match status" value="1"/>
</dbReference>
<dbReference type="GO" id="GO:0045892">
    <property type="term" value="P:negative regulation of DNA-templated transcription"/>
    <property type="evidence" value="ECO:0007669"/>
    <property type="project" value="InterPro"/>
</dbReference>
<keyword evidence="4" id="KW-0804">Transcription</keyword>
<reference evidence="7 8" key="1">
    <citation type="submission" date="2020-05" db="EMBL/GenBank/DDBJ databases">
        <title>Actinomadura verrucosospora NRRL-B18236 (PFL_A860) Genome sequencing and assembly.</title>
        <authorList>
            <person name="Samborskyy M."/>
        </authorList>
    </citation>
    <scope>NUCLEOTIDE SEQUENCE [LARGE SCALE GENOMIC DNA]</scope>
    <source>
        <strain evidence="7 8">NRRL:B18236</strain>
    </source>
</reference>
<organism evidence="7 8">
    <name type="scientific">Actinomadura verrucosospora</name>
    <dbReference type="NCBI Taxonomy" id="46165"/>
    <lineage>
        <taxon>Bacteria</taxon>
        <taxon>Bacillati</taxon>
        <taxon>Actinomycetota</taxon>
        <taxon>Actinomycetes</taxon>
        <taxon>Streptosporangiales</taxon>
        <taxon>Thermomonosporaceae</taxon>
        <taxon>Actinomadura</taxon>
    </lineage>
</organism>
<evidence type="ECO:0000256" key="4">
    <source>
        <dbReference type="ARBA" id="ARBA00023163"/>
    </source>
</evidence>
<evidence type="ECO:0000256" key="1">
    <source>
        <dbReference type="ARBA" id="ARBA00022491"/>
    </source>
</evidence>
<dbReference type="Gene3D" id="1.10.10.60">
    <property type="entry name" value="Homeodomain-like"/>
    <property type="match status" value="1"/>
</dbReference>
<dbReference type="InterPro" id="IPR003012">
    <property type="entry name" value="Tet_transcr_reg_TetR"/>
</dbReference>
<evidence type="ECO:0000256" key="2">
    <source>
        <dbReference type="ARBA" id="ARBA00023015"/>
    </source>
</evidence>
<dbReference type="Proteomes" id="UP000501240">
    <property type="component" value="Chromosome"/>
</dbReference>
<dbReference type="GO" id="GO:0003700">
    <property type="term" value="F:DNA-binding transcription factor activity"/>
    <property type="evidence" value="ECO:0007669"/>
    <property type="project" value="TreeGrafter"/>
</dbReference>
<dbReference type="Pfam" id="PF02909">
    <property type="entry name" value="TetR_C_1"/>
    <property type="match status" value="1"/>
</dbReference>
<dbReference type="AlphaFoldDB" id="A0A7D4A8C1"/>
<name>A0A7D4A8C1_ACTVE</name>
<keyword evidence="8" id="KW-1185">Reference proteome</keyword>
<dbReference type="GO" id="GO:0046677">
    <property type="term" value="P:response to antibiotic"/>
    <property type="evidence" value="ECO:0007669"/>
    <property type="project" value="InterPro"/>
</dbReference>
<proteinExistence type="predicted"/>
<dbReference type="SUPFAM" id="SSF46689">
    <property type="entry name" value="Homeodomain-like"/>
    <property type="match status" value="1"/>
</dbReference>
<dbReference type="PRINTS" id="PR00400">
    <property type="entry name" value="TETREPRESSOR"/>
</dbReference>